<name>A0AAV4XIY9_CAEEX</name>
<evidence type="ECO:0000313" key="2">
    <source>
        <dbReference type="Proteomes" id="UP001054945"/>
    </source>
</evidence>
<comment type="caution">
    <text evidence="1">The sequence shown here is derived from an EMBL/GenBank/DDBJ whole genome shotgun (WGS) entry which is preliminary data.</text>
</comment>
<protein>
    <submittedName>
        <fullName evidence="1">Uncharacterized protein</fullName>
    </submittedName>
</protein>
<dbReference type="Proteomes" id="UP001054945">
    <property type="component" value="Unassembled WGS sequence"/>
</dbReference>
<gene>
    <name evidence="1" type="ORF">CEXT_688891</name>
</gene>
<sequence length="84" mass="9359">MISYESTAPSIGSSKFSTMLELYATEMLNPIQSDADYLAQVTLKNESTFHVCKNVTRHNCSIWSNDGSNKVIENGKNHQQSVCD</sequence>
<keyword evidence="2" id="KW-1185">Reference proteome</keyword>
<dbReference type="AlphaFoldDB" id="A0AAV4XIY9"/>
<proteinExistence type="predicted"/>
<dbReference type="EMBL" id="BPLR01017863">
    <property type="protein sequence ID" value="GIY95035.1"/>
    <property type="molecule type" value="Genomic_DNA"/>
</dbReference>
<organism evidence="1 2">
    <name type="scientific">Caerostris extrusa</name>
    <name type="common">Bark spider</name>
    <name type="synonym">Caerostris bankana</name>
    <dbReference type="NCBI Taxonomy" id="172846"/>
    <lineage>
        <taxon>Eukaryota</taxon>
        <taxon>Metazoa</taxon>
        <taxon>Ecdysozoa</taxon>
        <taxon>Arthropoda</taxon>
        <taxon>Chelicerata</taxon>
        <taxon>Arachnida</taxon>
        <taxon>Araneae</taxon>
        <taxon>Araneomorphae</taxon>
        <taxon>Entelegynae</taxon>
        <taxon>Araneoidea</taxon>
        <taxon>Araneidae</taxon>
        <taxon>Caerostris</taxon>
    </lineage>
</organism>
<reference evidence="1 2" key="1">
    <citation type="submission" date="2021-06" db="EMBL/GenBank/DDBJ databases">
        <title>Caerostris extrusa draft genome.</title>
        <authorList>
            <person name="Kono N."/>
            <person name="Arakawa K."/>
        </authorList>
    </citation>
    <scope>NUCLEOTIDE SEQUENCE [LARGE SCALE GENOMIC DNA]</scope>
</reference>
<evidence type="ECO:0000313" key="1">
    <source>
        <dbReference type="EMBL" id="GIY95035.1"/>
    </source>
</evidence>
<accession>A0AAV4XIY9</accession>